<reference evidence="2" key="1">
    <citation type="journal article" date="2019" name="Int. J. Syst. Evol. Microbiol.">
        <title>The Global Catalogue of Microorganisms (GCM) 10K type strain sequencing project: providing services to taxonomists for standard genome sequencing and annotation.</title>
        <authorList>
            <consortium name="The Broad Institute Genomics Platform"/>
            <consortium name="The Broad Institute Genome Sequencing Center for Infectious Disease"/>
            <person name="Wu L."/>
            <person name="Ma J."/>
        </authorList>
    </citation>
    <scope>NUCLEOTIDE SEQUENCE [LARGE SCALE GENOMIC DNA]</scope>
    <source>
        <strain evidence="2">KCTC 62164</strain>
    </source>
</reference>
<protein>
    <submittedName>
        <fullName evidence="1">Uncharacterized protein</fullName>
    </submittedName>
</protein>
<comment type="caution">
    <text evidence="1">The sequence shown here is derived from an EMBL/GenBank/DDBJ whole genome shotgun (WGS) entry which is preliminary data.</text>
</comment>
<gene>
    <name evidence="1" type="ORF">ACFOKA_05695</name>
</gene>
<accession>A0ABV7D2K6</accession>
<sequence>MKKTLAIFASFVAVALLIVLTTGKGFLIWQDKEVETWEASELTPTMDDPFKIAFITCKYWMGFDILERTYEFNTRSAYKMARCPLRRKIVKKGDKLRFEETYKGYLIQYRQTGVLSATIVPPNSKFNLPKIYYVTLEEGHDILKARVRKAIDDDIEKSK</sequence>
<dbReference type="EMBL" id="JBHRSL010000002">
    <property type="protein sequence ID" value="MFC3051391.1"/>
    <property type="molecule type" value="Genomic_DNA"/>
</dbReference>
<dbReference type="Proteomes" id="UP001595444">
    <property type="component" value="Unassembled WGS sequence"/>
</dbReference>
<evidence type="ECO:0000313" key="1">
    <source>
        <dbReference type="EMBL" id="MFC3051391.1"/>
    </source>
</evidence>
<name>A0ABV7D2K6_9PROT</name>
<evidence type="ECO:0000313" key="2">
    <source>
        <dbReference type="Proteomes" id="UP001595444"/>
    </source>
</evidence>
<proteinExistence type="predicted"/>
<keyword evidence="2" id="KW-1185">Reference proteome</keyword>
<dbReference type="RefSeq" id="WP_194211542.1">
    <property type="nucleotide sequence ID" value="NZ_CP061205.1"/>
</dbReference>
<organism evidence="1 2">
    <name type="scientific">Kordiimonas pumila</name>
    <dbReference type="NCBI Taxonomy" id="2161677"/>
    <lineage>
        <taxon>Bacteria</taxon>
        <taxon>Pseudomonadati</taxon>
        <taxon>Pseudomonadota</taxon>
        <taxon>Alphaproteobacteria</taxon>
        <taxon>Kordiimonadales</taxon>
        <taxon>Kordiimonadaceae</taxon>
        <taxon>Kordiimonas</taxon>
    </lineage>
</organism>